<dbReference type="InterPro" id="IPR002379">
    <property type="entry name" value="ATPase_proteolipid_c-like_dom"/>
</dbReference>
<evidence type="ECO:0000256" key="5">
    <source>
        <dbReference type="ARBA" id="ARBA00022989"/>
    </source>
</evidence>
<evidence type="ECO:0000256" key="3">
    <source>
        <dbReference type="ARBA" id="ARBA00022448"/>
    </source>
</evidence>
<evidence type="ECO:0000313" key="12">
    <source>
        <dbReference type="WBParaSite" id="nRc.2.0.1.t43532-RA"/>
    </source>
</evidence>
<evidence type="ECO:0000259" key="10">
    <source>
        <dbReference type="Pfam" id="PF00137"/>
    </source>
</evidence>
<keyword evidence="7 9" id="KW-0472">Membrane</keyword>
<organism evidence="11 12">
    <name type="scientific">Romanomermis culicivorax</name>
    <name type="common">Nematode worm</name>
    <dbReference type="NCBI Taxonomy" id="13658"/>
    <lineage>
        <taxon>Eukaryota</taxon>
        <taxon>Metazoa</taxon>
        <taxon>Ecdysozoa</taxon>
        <taxon>Nematoda</taxon>
        <taxon>Enoplea</taxon>
        <taxon>Dorylaimia</taxon>
        <taxon>Mermithida</taxon>
        <taxon>Mermithoidea</taxon>
        <taxon>Mermithidae</taxon>
        <taxon>Romanomermis</taxon>
    </lineage>
</organism>
<evidence type="ECO:0000256" key="6">
    <source>
        <dbReference type="ARBA" id="ARBA00023065"/>
    </source>
</evidence>
<dbReference type="InterPro" id="IPR035921">
    <property type="entry name" value="F/V-ATP_Csub_sf"/>
</dbReference>
<comment type="subcellular location">
    <subcellularLocation>
        <location evidence="1">Membrane</location>
        <topology evidence="1">Multi-pass membrane protein</topology>
    </subcellularLocation>
</comment>
<dbReference type="Gene3D" id="1.20.120.610">
    <property type="entry name" value="lithium bound rotor ring of v- atpase"/>
    <property type="match status" value="1"/>
</dbReference>
<protein>
    <submittedName>
        <fullName evidence="12">V-ATPase proteolipid subunit C-like domain-containing protein</fullName>
    </submittedName>
</protein>
<dbReference type="PANTHER" id="PTHR10263">
    <property type="entry name" value="V-TYPE PROTON ATPASE PROTEOLIPID SUBUNIT"/>
    <property type="match status" value="1"/>
</dbReference>
<comment type="similarity">
    <text evidence="2">Belongs to the V-ATPase proteolipid subunit family.</text>
</comment>
<dbReference type="WBParaSite" id="nRc.2.0.1.t43532-RA">
    <property type="protein sequence ID" value="nRc.2.0.1.t43532-RA"/>
    <property type="gene ID" value="nRc.2.0.1.g43532"/>
</dbReference>
<evidence type="ECO:0000256" key="4">
    <source>
        <dbReference type="ARBA" id="ARBA00022692"/>
    </source>
</evidence>
<feature type="transmembrane region" description="Helical" evidence="9">
    <location>
        <begin position="19"/>
        <end position="43"/>
    </location>
</feature>
<keyword evidence="3" id="KW-0813">Transport</keyword>
<reference evidence="12" key="1">
    <citation type="submission" date="2022-11" db="UniProtKB">
        <authorList>
            <consortium name="WormBaseParasite"/>
        </authorList>
    </citation>
    <scope>IDENTIFICATION</scope>
</reference>
<keyword evidence="4 9" id="KW-0812">Transmembrane</keyword>
<keyword evidence="5 9" id="KW-1133">Transmembrane helix</keyword>
<dbReference type="AlphaFoldDB" id="A0A915KX54"/>
<dbReference type="GO" id="GO:0015078">
    <property type="term" value="F:proton transmembrane transporter activity"/>
    <property type="evidence" value="ECO:0007669"/>
    <property type="project" value="InterPro"/>
</dbReference>
<keyword evidence="6" id="KW-0406">Ion transport</keyword>
<accession>A0A915KX54</accession>
<sequence>MIGVAAVAPKRPQLIMKSLVPMIMAGVLGIYGLVSGVLIVNAVDKPPAYTLSQLIFTTRYRCLLQFDSEYIFCFLANNENS</sequence>
<name>A0A915KX54_ROMCU</name>
<evidence type="ECO:0000256" key="9">
    <source>
        <dbReference type="SAM" id="Phobius"/>
    </source>
</evidence>
<comment type="subunit">
    <text evidence="8">V-ATPase is a heteromultimeric enzyme made up of two complexes: the ATP-hydrolytic V1 complex and the proton translocation V0 complex. The V1 complex consists of three catalytic AB heterodimers that form a heterohexamer, three peripheral stalks each consisting of EG heterodimers, one central rotor including subunits D and F, and the regulatory subunits C and H. The proton translocation complex V0 consists of the proton transport subunit a, a ring of proteolipid subunits c9c'', rotary subunit d, subunits e and f, and the accessory subunits vah-19/Ac45 and vah-20/PRR.</text>
</comment>
<dbReference type="Proteomes" id="UP000887565">
    <property type="component" value="Unplaced"/>
</dbReference>
<evidence type="ECO:0000256" key="8">
    <source>
        <dbReference type="ARBA" id="ARBA00046574"/>
    </source>
</evidence>
<dbReference type="Pfam" id="PF00137">
    <property type="entry name" value="ATP-synt_C"/>
    <property type="match status" value="1"/>
</dbReference>
<evidence type="ECO:0000256" key="2">
    <source>
        <dbReference type="ARBA" id="ARBA00007296"/>
    </source>
</evidence>
<evidence type="ECO:0000256" key="7">
    <source>
        <dbReference type="ARBA" id="ARBA00023136"/>
    </source>
</evidence>
<evidence type="ECO:0000256" key="1">
    <source>
        <dbReference type="ARBA" id="ARBA00004141"/>
    </source>
</evidence>
<proteinExistence type="inferred from homology"/>
<keyword evidence="11" id="KW-1185">Reference proteome</keyword>
<feature type="domain" description="V-ATPase proteolipid subunit C-like" evidence="10">
    <location>
        <begin position="6"/>
        <end position="39"/>
    </location>
</feature>
<dbReference type="GO" id="GO:0033177">
    <property type="term" value="C:proton-transporting two-sector ATPase complex, proton-transporting domain"/>
    <property type="evidence" value="ECO:0007669"/>
    <property type="project" value="InterPro"/>
</dbReference>
<evidence type="ECO:0000313" key="11">
    <source>
        <dbReference type="Proteomes" id="UP000887565"/>
    </source>
</evidence>